<keyword evidence="1" id="KW-0812">Transmembrane</keyword>
<sequence length="330" mass="36473">MPICRCGGCCCTTLRGEVICGPMFDLVVVDRRKQAQSTSLEEEGGEGATPHGEAAPVHRHLDIIRTFSPRPRPVYITIKLFLAAWILAILTMSIDRVTYPNFWLAYLTHWGYVIAAMYGVMSPICAIYLALRPPTLKSVETLTCCGAGGGGVAGFLVKTTWALLAIVVPAEVIIAILFWALEYEAGESISYVTVMVHGGTMILLFIDGFVLSRIPLRLKQFVFFETFSLLYLLWNIIHAYSGIGNPYDGVSQDDDAIYSSLDWNTTPTKAIIMSVLVLLVANPIMYGICWLMSRLLPLRLVEDDGQPKGDRRALGSMADEEHEQVPVVIH</sequence>
<feature type="transmembrane region" description="Helical" evidence="1">
    <location>
        <begin position="188"/>
        <end position="210"/>
    </location>
</feature>
<evidence type="ECO:0000256" key="1">
    <source>
        <dbReference type="SAM" id="Phobius"/>
    </source>
</evidence>
<gene>
    <name evidence="2" type="ORF">ACHAWU_007600</name>
</gene>
<dbReference type="PANTHER" id="PTHR12242:SF48">
    <property type="entry name" value="FAR-17A_AIG1-LIKE PROTEIN"/>
    <property type="match status" value="1"/>
</dbReference>
<keyword evidence="1" id="KW-1133">Transmembrane helix</keyword>
<dbReference type="PANTHER" id="PTHR12242">
    <property type="entry name" value="OS02G0130600 PROTEIN-RELATED"/>
    <property type="match status" value="1"/>
</dbReference>
<feature type="transmembrane region" description="Helical" evidence="1">
    <location>
        <begin position="270"/>
        <end position="291"/>
    </location>
</feature>
<dbReference type="AlphaFoldDB" id="A0ABD3M727"/>
<keyword evidence="1" id="KW-0472">Membrane</keyword>
<feature type="transmembrane region" description="Helical" evidence="1">
    <location>
        <begin position="222"/>
        <end position="243"/>
    </location>
</feature>
<evidence type="ECO:0000313" key="2">
    <source>
        <dbReference type="EMBL" id="KAL3759856.1"/>
    </source>
</evidence>
<organism evidence="2 3">
    <name type="scientific">Discostella pseudostelligera</name>
    <dbReference type="NCBI Taxonomy" id="259834"/>
    <lineage>
        <taxon>Eukaryota</taxon>
        <taxon>Sar</taxon>
        <taxon>Stramenopiles</taxon>
        <taxon>Ochrophyta</taxon>
        <taxon>Bacillariophyta</taxon>
        <taxon>Coscinodiscophyceae</taxon>
        <taxon>Thalassiosirophycidae</taxon>
        <taxon>Stephanodiscales</taxon>
        <taxon>Stephanodiscaceae</taxon>
        <taxon>Discostella</taxon>
    </lineage>
</organism>
<proteinExistence type="predicted"/>
<feature type="transmembrane region" description="Helical" evidence="1">
    <location>
        <begin position="161"/>
        <end position="182"/>
    </location>
</feature>
<protein>
    <submittedName>
        <fullName evidence="2">Uncharacterized protein</fullName>
    </submittedName>
</protein>
<accession>A0ABD3M727</accession>
<keyword evidence="3" id="KW-1185">Reference proteome</keyword>
<reference evidence="2 3" key="1">
    <citation type="submission" date="2024-10" db="EMBL/GenBank/DDBJ databases">
        <title>Updated reference genomes for cyclostephanoid diatoms.</title>
        <authorList>
            <person name="Roberts W.R."/>
            <person name="Alverson A.J."/>
        </authorList>
    </citation>
    <scope>NUCLEOTIDE SEQUENCE [LARGE SCALE GENOMIC DNA]</scope>
    <source>
        <strain evidence="2 3">AJA232-27</strain>
    </source>
</reference>
<feature type="transmembrane region" description="Helical" evidence="1">
    <location>
        <begin position="109"/>
        <end position="131"/>
    </location>
</feature>
<dbReference type="EMBL" id="JALLBG020000196">
    <property type="protein sequence ID" value="KAL3759856.1"/>
    <property type="molecule type" value="Genomic_DNA"/>
</dbReference>
<evidence type="ECO:0000313" key="3">
    <source>
        <dbReference type="Proteomes" id="UP001530293"/>
    </source>
</evidence>
<name>A0ABD3M727_9STRA</name>
<dbReference type="Proteomes" id="UP001530293">
    <property type="component" value="Unassembled WGS sequence"/>
</dbReference>
<comment type="caution">
    <text evidence="2">The sequence shown here is derived from an EMBL/GenBank/DDBJ whole genome shotgun (WGS) entry which is preliminary data.</text>
</comment>
<feature type="transmembrane region" description="Helical" evidence="1">
    <location>
        <begin position="74"/>
        <end position="94"/>
    </location>
</feature>